<sequence>MAILDTLQLTNQVEKLAQVSRDLRRKHKQLQNQMRLVCEERTELSAIVQSQQRDITVLQQSDAQNKKCASCGVTFPDGTDDEDQSSKPTFSVRELRAILHERNELKLKLNRAEEQLQALQTEPQPDSSGSDTSPSLTSTVPEEDEAPVQGPLPAEPDDAPWKRNSGIRKFFRKLFAESDIAVGPFPRRARSLGGKLTATSGAASAPARHSETKHTHADLRQELTSLDLNRGEVDTWLGKFDERDDETEDFRFDHDIPLQRSISLDRGLDIVNYLQTLGSDWSGSDTSSTWSVDYGGPNSDLRLEQYRSFEDIPAPPKKKNRHVSLDVTNSPHGNSLALSVLRESYKGIEMEKESGNVPSPVKKLQKTFSFKNFDDYKDSAKSSIENLDDEEPYMGLRMSLKNISEEQQEDDNENKVRQRRLGVISNEWQKRSSNDLRKLVLIQQNLSHVKSCNDIVAENKKAPSRCNSTNTLQVSTFVPLSDSYENIDTANRSISNLRKLKASFSSLKRVKSRQDVPTIVVEDNNRFRKVSIEVVTKPPLYTTKIVQACNCRICCENGARKPFLGNINKLFIKVIYYMDCARKFTCWDENNLNDSEMYRCIMHLLRLLFGLWLRHWDHSPSKINVNTL</sequence>
<dbReference type="InterPro" id="IPR021563">
    <property type="entry name" value="RILP_dimer"/>
</dbReference>
<dbReference type="SUPFAM" id="SSF161256">
    <property type="entry name" value="RILP dimerisation region"/>
    <property type="match status" value="1"/>
</dbReference>
<evidence type="ECO:0000313" key="5">
    <source>
        <dbReference type="Proteomes" id="UP000663880"/>
    </source>
</evidence>
<dbReference type="OrthoDB" id="10069524at2759"/>
<feature type="region of interest" description="Disordered" evidence="2">
    <location>
        <begin position="118"/>
        <end position="163"/>
    </location>
</feature>
<dbReference type="GO" id="GO:0046983">
    <property type="term" value="F:protein dimerization activity"/>
    <property type="evidence" value="ECO:0007669"/>
    <property type="project" value="InterPro"/>
</dbReference>
<dbReference type="AlphaFoldDB" id="A0A821P4L2"/>
<reference evidence="4" key="1">
    <citation type="submission" date="2021-02" db="EMBL/GenBank/DDBJ databases">
        <authorList>
            <person name="Steward A R."/>
        </authorList>
    </citation>
    <scope>NUCLEOTIDE SEQUENCE</scope>
</reference>
<dbReference type="PROSITE" id="PS51777">
    <property type="entry name" value="RH2"/>
    <property type="match status" value="1"/>
</dbReference>
<keyword evidence="5" id="KW-1185">Reference proteome</keyword>
<evidence type="ECO:0000313" key="4">
    <source>
        <dbReference type="EMBL" id="CAF4800225.1"/>
    </source>
</evidence>
<name>A0A821P4L2_9NEOP</name>
<evidence type="ECO:0000256" key="2">
    <source>
        <dbReference type="SAM" id="MobiDB-lite"/>
    </source>
</evidence>
<feature type="coiled-coil region" evidence="1">
    <location>
        <begin position="13"/>
        <end position="40"/>
    </location>
</feature>
<dbReference type="Pfam" id="PF11461">
    <property type="entry name" value="RILP"/>
    <property type="match status" value="1"/>
</dbReference>
<protein>
    <recommendedName>
        <fullName evidence="3">RH2 domain-containing protein</fullName>
    </recommendedName>
</protein>
<proteinExistence type="predicted"/>
<dbReference type="Proteomes" id="UP000663880">
    <property type="component" value="Unassembled WGS sequence"/>
</dbReference>
<dbReference type="InterPro" id="IPR034744">
    <property type="entry name" value="RH2"/>
</dbReference>
<dbReference type="EMBL" id="CAJOBZ010000006">
    <property type="protein sequence ID" value="CAF4800225.1"/>
    <property type="molecule type" value="Genomic_DNA"/>
</dbReference>
<feature type="compositionally biased region" description="Basic and acidic residues" evidence="2">
    <location>
        <begin position="208"/>
        <end position="217"/>
    </location>
</feature>
<evidence type="ECO:0000259" key="3">
    <source>
        <dbReference type="PROSITE" id="PS51777"/>
    </source>
</evidence>
<evidence type="ECO:0000256" key="1">
    <source>
        <dbReference type="SAM" id="Coils"/>
    </source>
</evidence>
<organism evidence="4 5">
    <name type="scientific">Pieris macdunnoughi</name>
    <dbReference type="NCBI Taxonomy" id="345717"/>
    <lineage>
        <taxon>Eukaryota</taxon>
        <taxon>Metazoa</taxon>
        <taxon>Ecdysozoa</taxon>
        <taxon>Arthropoda</taxon>
        <taxon>Hexapoda</taxon>
        <taxon>Insecta</taxon>
        <taxon>Pterygota</taxon>
        <taxon>Neoptera</taxon>
        <taxon>Endopterygota</taxon>
        <taxon>Lepidoptera</taxon>
        <taxon>Glossata</taxon>
        <taxon>Ditrysia</taxon>
        <taxon>Papilionoidea</taxon>
        <taxon>Pieridae</taxon>
        <taxon>Pierinae</taxon>
        <taxon>Pieris</taxon>
    </lineage>
</organism>
<accession>A0A821P4L2</accession>
<keyword evidence="1" id="KW-0175">Coiled coil</keyword>
<feature type="domain" description="RH2" evidence="3">
    <location>
        <begin position="87"/>
        <end position="170"/>
    </location>
</feature>
<comment type="caution">
    <text evidence="4">The sequence shown here is derived from an EMBL/GenBank/DDBJ whole genome shotgun (WGS) entry which is preliminary data.</text>
</comment>
<feature type="region of interest" description="Disordered" evidence="2">
    <location>
        <begin position="198"/>
        <end position="217"/>
    </location>
</feature>
<gene>
    <name evidence="4" type="ORF">PMACD_LOCUS3398</name>
</gene>
<feature type="compositionally biased region" description="Low complexity" evidence="2">
    <location>
        <begin position="125"/>
        <end position="139"/>
    </location>
</feature>